<evidence type="ECO:0000256" key="2">
    <source>
        <dbReference type="ARBA" id="ARBA00008467"/>
    </source>
</evidence>
<dbReference type="AlphaFoldDB" id="A0A068SQ75"/>
<reference evidence="16" key="1">
    <citation type="journal article" date="2014" name="BMC Genomics">
        <title>Genome sequencing of two Neorhizobium galegae strains reveals a noeT gene responsible for the unusual acetylation of the nodulation factors.</title>
        <authorList>
            <person name="Osterman J."/>
            <person name="Marsh J."/>
            <person name="Laine P.K."/>
            <person name="Zeng Z."/>
            <person name="Alatalo E."/>
            <person name="Sullivan J.T."/>
            <person name="Young J.P."/>
            <person name="Thomas-Oates J."/>
            <person name="Paulin L."/>
            <person name="Lindstrom K."/>
        </authorList>
    </citation>
    <scope>NUCLEOTIDE SEQUENCE [LARGE SCALE GENOMIC DNA]</scope>
    <source>
        <strain evidence="16">HAMBI 540</strain>
    </source>
</reference>
<comment type="function">
    <text evidence="11">Involved in the type II fatty acid elongation cycle. Catalyzes the elongation of a wide range of acyl-ACP by the addition of two carbons from malonyl-ACP to an acyl acceptor. Can efficiently catalyze the conversion of palmitoleoyl-ACP (cis-hexadec-9-enoyl-ACP) to cis-vaccenoyl-ACP (cis-octadec-11-enoyl-ACP), an essential step in the thermal regulation of fatty acid composition.</text>
</comment>
<dbReference type="OrthoDB" id="9808669at2"/>
<evidence type="ECO:0000256" key="12">
    <source>
        <dbReference type="PIRSR" id="PIRSR000447-1"/>
    </source>
</evidence>
<keyword evidence="8" id="KW-0443">Lipid metabolism</keyword>
<dbReference type="PANTHER" id="PTHR11712:SF321">
    <property type="entry name" value="3-OXOACYL-[ACYL-CARRIER-PROTEIN] SYNTHASE 2"/>
    <property type="match status" value="1"/>
</dbReference>
<evidence type="ECO:0000256" key="10">
    <source>
        <dbReference type="ARBA" id="ARBA00023315"/>
    </source>
</evidence>
<dbReference type="InterPro" id="IPR014030">
    <property type="entry name" value="Ketoacyl_synth_N"/>
</dbReference>
<keyword evidence="6 11" id="KW-0808">Transferase</keyword>
<dbReference type="GeneID" id="24259377"/>
<feature type="active site" description="For beta-ketoacyl synthase activity" evidence="12">
    <location>
        <position position="175"/>
    </location>
</feature>
<gene>
    <name evidence="15" type="ORF">RG540_CH22790</name>
</gene>
<dbReference type="CDD" id="cd00834">
    <property type="entry name" value="KAS_I_II"/>
    <property type="match status" value="1"/>
</dbReference>
<dbReference type="Pfam" id="PF00109">
    <property type="entry name" value="ketoacyl-synt"/>
    <property type="match status" value="1"/>
</dbReference>
<keyword evidence="16" id="KW-1185">Reference proteome</keyword>
<keyword evidence="9 11" id="KW-0275">Fatty acid biosynthesis</keyword>
<dbReference type="RefSeq" id="WP_038587807.1">
    <property type="nucleotide sequence ID" value="NZ_HG938353.1"/>
</dbReference>
<evidence type="ECO:0000313" key="15">
    <source>
        <dbReference type="EMBL" id="CDN48447.1"/>
    </source>
</evidence>
<dbReference type="InterPro" id="IPR020841">
    <property type="entry name" value="PKS_Beta-ketoAc_synthase_dom"/>
</dbReference>
<comment type="catalytic activity">
    <reaction evidence="11">
        <text>(9Z)-hexadecenoyl-[ACP] + malonyl-[ACP] + H(+) = 3-oxo-(11Z)-octadecenoyl-[ACP] + holo-[ACP] + CO2</text>
        <dbReference type="Rhea" id="RHEA:55040"/>
        <dbReference type="Rhea" id="RHEA-COMP:9623"/>
        <dbReference type="Rhea" id="RHEA-COMP:9685"/>
        <dbReference type="Rhea" id="RHEA-COMP:10800"/>
        <dbReference type="Rhea" id="RHEA-COMP:14074"/>
        <dbReference type="ChEBI" id="CHEBI:15378"/>
        <dbReference type="ChEBI" id="CHEBI:16526"/>
        <dbReference type="ChEBI" id="CHEBI:64479"/>
        <dbReference type="ChEBI" id="CHEBI:78449"/>
        <dbReference type="ChEBI" id="CHEBI:83989"/>
        <dbReference type="ChEBI" id="CHEBI:138538"/>
        <dbReference type="EC" id="2.3.1.179"/>
    </reaction>
</comment>
<dbReference type="EC" id="2.3.1.179" evidence="3 11"/>
<dbReference type="eggNOG" id="COG0304">
    <property type="taxonomic scope" value="Bacteria"/>
</dbReference>
<dbReference type="PROSITE" id="PS00606">
    <property type="entry name" value="KS3_1"/>
    <property type="match status" value="1"/>
</dbReference>
<evidence type="ECO:0000256" key="8">
    <source>
        <dbReference type="ARBA" id="ARBA00023098"/>
    </source>
</evidence>
<dbReference type="PIRSF" id="PIRSF000447">
    <property type="entry name" value="KAS_II"/>
    <property type="match status" value="1"/>
</dbReference>
<accession>A0A068SQ75</accession>
<evidence type="ECO:0000256" key="3">
    <source>
        <dbReference type="ARBA" id="ARBA00012356"/>
    </source>
</evidence>
<dbReference type="GO" id="GO:0006633">
    <property type="term" value="P:fatty acid biosynthetic process"/>
    <property type="evidence" value="ECO:0007669"/>
    <property type="project" value="UniProtKB-UniRule"/>
</dbReference>
<dbReference type="SUPFAM" id="SSF53901">
    <property type="entry name" value="Thiolase-like"/>
    <property type="match status" value="2"/>
</dbReference>
<evidence type="ECO:0000256" key="9">
    <source>
        <dbReference type="ARBA" id="ARBA00023160"/>
    </source>
</evidence>
<dbReference type="PATRIC" id="fig|1028800.3.peg.2307"/>
<dbReference type="Gene3D" id="3.40.47.10">
    <property type="match status" value="1"/>
</dbReference>
<evidence type="ECO:0000256" key="13">
    <source>
        <dbReference type="RuleBase" id="RU003694"/>
    </source>
</evidence>
<comment type="similarity">
    <text evidence="2 11 13">Belongs to the thiolase-like superfamily. Beta-ketoacyl-ACP synthases family.</text>
</comment>
<dbReference type="InterPro" id="IPR016039">
    <property type="entry name" value="Thiolase-like"/>
</dbReference>
<protein>
    <recommendedName>
        <fullName evidence="4 11">3-oxoacyl-[acyl-carrier-protein] synthase 2</fullName>
        <ecNumber evidence="3 11">2.3.1.179</ecNumber>
    </recommendedName>
</protein>
<dbReference type="Proteomes" id="UP000028181">
    <property type="component" value="Chromosome I"/>
</dbReference>
<keyword evidence="5 11" id="KW-0444">Lipid biosynthesis</keyword>
<evidence type="ECO:0000256" key="4">
    <source>
        <dbReference type="ARBA" id="ARBA00014657"/>
    </source>
</evidence>
<feature type="domain" description="Ketosynthase family 3 (KS3)" evidence="14">
    <location>
        <begin position="6"/>
        <end position="423"/>
    </location>
</feature>
<dbReference type="NCBIfam" id="NF004970">
    <property type="entry name" value="PRK06333.1"/>
    <property type="match status" value="1"/>
</dbReference>
<dbReference type="Pfam" id="PF02801">
    <property type="entry name" value="Ketoacyl-synt_C"/>
    <property type="match status" value="1"/>
</dbReference>
<comment type="pathway">
    <text evidence="1 11">Lipid metabolism; fatty acid biosynthesis.</text>
</comment>
<dbReference type="InterPro" id="IPR000794">
    <property type="entry name" value="Beta-ketoacyl_synthase"/>
</dbReference>
<dbReference type="EMBL" id="HG938353">
    <property type="protein sequence ID" value="CDN48447.1"/>
    <property type="molecule type" value="Genomic_DNA"/>
</dbReference>
<dbReference type="FunFam" id="3.40.47.10:FF:000009">
    <property type="entry name" value="3-oxoacyl-[acyl-carrier-protein] synthase 2"/>
    <property type="match status" value="1"/>
</dbReference>
<proteinExistence type="inferred from homology"/>
<keyword evidence="7" id="KW-0276">Fatty acid metabolism</keyword>
<evidence type="ECO:0000259" key="14">
    <source>
        <dbReference type="PROSITE" id="PS52004"/>
    </source>
</evidence>
<dbReference type="InterPro" id="IPR018201">
    <property type="entry name" value="Ketoacyl_synth_AS"/>
</dbReference>
<evidence type="ECO:0000256" key="11">
    <source>
        <dbReference type="PIRNR" id="PIRNR000447"/>
    </source>
</evidence>
<sequence length="429" mass="44331">MPARPSDRIVITGMGMVSPLASGVEATWKRLIESRSGLRRLSDEMVPDIDAKVGGVVPGIDEDEFGFNIDLAVPHKERKKMDRFIAFALEASRQALEQSGWIADTDDKQDRTATIIASGIGGFHSIAEAVRTVDARGAGRLSPFTVPSFLVNLAAGHVSIRYGFKGPIGAPVTACAASVQAIGDGVRMIRSGEVDVALCGGTEACINRVALGGFAAARGLSTAFNDTPEKASRPFDAARDGFVMGEGAGIVIIETLEHALARGATPLVEVVGYGTSADAYHLTAGPADGSGAKRAVQRALQMAGLQPEAIGYLNAHATSTPVGDAGELAAIKSVFGTNKGPAISSTKSATGHLLGAAGGLEAIITALALRDGILPPTLNLEDPDPLAEGLDLIGPQARHAEVEYALSNGFGFGGVNASVILRRFDENAN</sequence>
<dbReference type="SMART" id="SM00825">
    <property type="entry name" value="PKS_KS"/>
    <property type="match status" value="1"/>
</dbReference>
<evidence type="ECO:0000256" key="5">
    <source>
        <dbReference type="ARBA" id="ARBA00022516"/>
    </source>
</evidence>
<dbReference type="InterPro" id="IPR017568">
    <property type="entry name" value="3-oxoacyl-ACP_synth-2"/>
</dbReference>
<evidence type="ECO:0000256" key="7">
    <source>
        <dbReference type="ARBA" id="ARBA00022832"/>
    </source>
</evidence>
<dbReference type="HOGENOM" id="CLU_000022_69_2_5"/>
<keyword evidence="10 11" id="KW-0012">Acyltransferase</keyword>
<dbReference type="GO" id="GO:0004315">
    <property type="term" value="F:3-oxoacyl-[acyl-carrier-protein] synthase activity"/>
    <property type="evidence" value="ECO:0007669"/>
    <property type="project" value="UniProtKB-UniRule"/>
</dbReference>
<dbReference type="PANTHER" id="PTHR11712">
    <property type="entry name" value="POLYKETIDE SYNTHASE-RELATED"/>
    <property type="match status" value="1"/>
</dbReference>
<dbReference type="UniPathway" id="UPA00094"/>
<dbReference type="PROSITE" id="PS52004">
    <property type="entry name" value="KS3_2"/>
    <property type="match status" value="1"/>
</dbReference>
<dbReference type="NCBIfam" id="NF005589">
    <property type="entry name" value="PRK07314.1"/>
    <property type="match status" value="1"/>
</dbReference>
<evidence type="ECO:0000256" key="1">
    <source>
        <dbReference type="ARBA" id="ARBA00005194"/>
    </source>
</evidence>
<evidence type="ECO:0000313" key="16">
    <source>
        <dbReference type="Proteomes" id="UP000028181"/>
    </source>
</evidence>
<evidence type="ECO:0000256" key="6">
    <source>
        <dbReference type="ARBA" id="ARBA00022679"/>
    </source>
</evidence>
<dbReference type="NCBIfam" id="TIGR03150">
    <property type="entry name" value="fabF"/>
    <property type="match status" value="1"/>
</dbReference>
<name>A0A068SQ75_NEOGA</name>
<dbReference type="KEGG" id="ngg:RG540_CH22790"/>
<dbReference type="GO" id="GO:0005829">
    <property type="term" value="C:cytosol"/>
    <property type="evidence" value="ECO:0007669"/>
    <property type="project" value="TreeGrafter"/>
</dbReference>
<comment type="catalytic activity">
    <reaction evidence="11">
        <text>a fatty acyl-[ACP] + malonyl-[ACP] + H(+) = a 3-oxoacyl-[ACP] + holo-[ACP] + CO2</text>
        <dbReference type="Rhea" id="RHEA:22836"/>
        <dbReference type="Rhea" id="RHEA-COMP:9623"/>
        <dbReference type="Rhea" id="RHEA-COMP:9685"/>
        <dbReference type="Rhea" id="RHEA-COMP:9916"/>
        <dbReference type="Rhea" id="RHEA-COMP:14125"/>
        <dbReference type="ChEBI" id="CHEBI:15378"/>
        <dbReference type="ChEBI" id="CHEBI:16526"/>
        <dbReference type="ChEBI" id="CHEBI:64479"/>
        <dbReference type="ChEBI" id="CHEBI:78449"/>
        <dbReference type="ChEBI" id="CHEBI:78776"/>
        <dbReference type="ChEBI" id="CHEBI:138651"/>
    </reaction>
</comment>
<organism evidence="15 16">
    <name type="scientific">Neorhizobium galegae bv. orientalis str. HAMBI 540</name>
    <dbReference type="NCBI Taxonomy" id="1028800"/>
    <lineage>
        <taxon>Bacteria</taxon>
        <taxon>Pseudomonadati</taxon>
        <taxon>Pseudomonadota</taxon>
        <taxon>Alphaproteobacteria</taxon>
        <taxon>Hyphomicrobiales</taxon>
        <taxon>Rhizobiaceae</taxon>
        <taxon>Rhizobium/Agrobacterium group</taxon>
        <taxon>Neorhizobium</taxon>
    </lineage>
</organism>
<dbReference type="InterPro" id="IPR014031">
    <property type="entry name" value="Ketoacyl_synth_C"/>
</dbReference>